<dbReference type="GO" id="GO:0071111">
    <property type="term" value="F:cyclic-guanylate-specific phosphodiesterase activity"/>
    <property type="evidence" value="ECO:0007669"/>
    <property type="project" value="InterPro"/>
</dbReference>
<reference evidence="1 2" key="1">
    <citation type="submission" date="2019-07" db="EMBL/GenBank/DDBJ databases">
        <title>Serratia strains were isolated from fresh produce.</title>
        <authorList>
            <person name="Cho G.-S."/>
            <person name="Stein M."/>
            <person name="Lee W."/>
            <person name="Suh S.H."/>
            <person name="Franz C.M.A.P."/>
        </authorList>
    </citation>
    <scope>NUCLEOTIDE SEQUENCE [LARGE SCALE GENOMIC DNA]</scope>
    <source>
        <strain evidence="1 2">S17</strain>
    </source>
</reference>
<comment type="caution">
    <text evidence="1">The sequence shown here is derived from an EMBL/GenBank/DDBJ whole genome shotgun (WGS) entry which is preliminary data.</text>
</comment>
<sequence>MRHSQIKTADDRVYSARFEGAGESQPPFCFSPILRRAGLRVRRSLTIKQMATVSGVALVTICIFIVIQLFHFVQQRRDDYAQQLENIAHSVRQPLAEAVLRMDVPEAKKVLNTLLPVGILSRADIVLPNEFQALHANFPPERPVPTLIARLFELPIQISVPLYSLERVPANQQPLAYLVLQADSFRMYQFILSILSTMLSTYLLLALILSVSITWCMNRLMVHPLRAMAKELENISQDEAPYHQLMLPALHQDDELGLLVRNYNRNQQTLAKAHADMSRLSTRHPVTELPNPALLNALLEQHIASSLRPERFNLLVIGIETLHEASGVMSPAMREALLLALAKKLRGCIDENGVLAQLSNTEFAILAKGIERPFHAMQLARRIMAEINAPLTLEGLALRPNASIGIAHYLNQGESAEQLLRSATSAMMSAHREGKNQILFFEPSLTERTQKRLTQESEILHGIEQRHFTLFLQPQIDMQSNEVIGAEALLRWQQYDGSYTLPADVIPLAEELGVIVPLGNWVLEESCRILADWQQRGIALPLAVNVSGIQMQDEAFVPHLKNLLAQYRIDPRKLLLEITETVRIDDLDRALALLRELHDLGLSIALDDFGMGYSSLEYLNRLKSLPIDLIKIDRSFIQGLPADDAMVRIVSSISEVLALPVMAEGVENAEQRDWLLKHGIRSGQGFLFARPLPREAFETEFCRAAP</sequence>
<dbReference type="InterPro" id="IPR043128">
    <property type="entry name" value="Rev_trsase/Diguanyl_cyclase"/>
</dbReference>
<dbReference type="PROSITE" id="PS50883">
    <property type="entry name" value="EAL"/>
    <property type="match status" value="1"/>
</dbReference>
<proteinExistence type="predicted"/>
<dbReference type="SUPFAM" id="SSF141868">
    <property type="entry name" value="EAL domain-like"/>
    <property type="match status" value="1"/>
</dbReference>
<dbReference type="SMART" id="SM00052">
    <property type="entry name" value="EAL"/>
    <property type="match status" value="1"/>
</dbReference>
<dbReference type="Pfam" id="PF00563">
    <property type="entry name" value="EAL"/>
    <property type="match status" value="1"/>
</dbReference>
<dbReference type="CDD" id="cd01949">
    <property type="entry name" value="GGDEF"/>
    <property type="match status" value="1"/>
</dbReference>
<accession>A0A9X9C1M6</accession>
<dbReference type="PROSITE" id="PS50887">
    <property type="entry name" value="GGDEF"/>
    <property type="match status" value="1"/>
</dbReference>
<dbReference type="InterPro" id="IPR050706">
    <property type="entry name" value="Cyclic-di-GMP_PDE-like"/>
</dbReference>
<dbReference type="Gene3D" id="3.20.20.450">
    <property type="entry name" value="EAL domain"/>
    <property type="match status" value="1"/>
</dbReference>
<dbReference type="CDD" id="cd01948">
    <property type="entry name" value="EAL"/>
    <property type="match status" value="1"/>
</dbReference>
<dbReference type="NCBIfam" id="TIGR00254">
    <property type="entry name" value="GGDEF"/>
    <property type="match status" value="1"/>
</dbReference>
<gene>
    <name evidence="1" type="primary">hmsP</name>
    <name evidence="1" type="ORF">FOT63_12955</name>
</gene>
<protein>
    <submittedName>
        <fullName evidence="1">Biofilm formation regulator HmsP</fullName>
    </submittedName>
</protein>
<dbReference type="PANTHER" id="PTHR33121">
    <property type="entry name" value="CYCLIC DI-GMP PHOSPHODIESTERASE PDEF"/>
    <property type="match status" value="1"/>
</dbReference>
<dbReference type="PANTHER" id="PTHR33121:SF77">
    <property type="entry name" value="CYCLIC DI-GMP PHOSPHODIESTERASE PDEK-RELATED"/>
    <property type="match status" value="1"/>
</dbReference>
<dbReference type="Gene3D" id="6.10.340.10">
    <property type="match status" value="1"/>
</dbReference>
<dbReference type="InterPro" id="IPR035919">
    <property type="entry name" value="EAL_sf"/>
</dbReference>
<dbReference type="InterPro" id="IPR001633">
    <property type="entry name" value="EAL_dom"/>
</dbReference>
<dbReference type="Pfam" id="PF00990">
    <property type="entry name" value="GGDEF"/>
    <property type="match status" value="1"/>
</dbReference>
<dbReference type="Gene3D" id="3.30.70.270">
    <property type="match status" value="1"/>
</dbReference>
<dbReference type="Pfam" id="PF17154">
    <property type="entry name" value="GAPES3"/>
    <property type="match status" value="1"/>
</dbReference>
<name>A0A9X9C1M6_9GAMM</name>
<dbReference type="InterPro" id="IPR029787">
    <property type="entry name" value="Nucleotide_cyclase"/>
</dbReference>
<dbReference type="SMART" id="SM00267">
    <property type="entry name" value="GGDEF"/>
    <property type="match status" value="1"/>
</dbReference>
<dbReference type="EMBL" id="VOUP01000006">
    <property type="protein sequence ID" value="TXE29219.1"/>
    <property type="molecule type" value="Genomic_DNA"/>
</dbReference>
<dbReference type="InterPro" id="IPR000160">
    <property type="entry name" value="GGDEF_dom"/>
</dbReference>
<dbReference type="Proteomes" id="UP000321307">
    <property type="component" value="Unassembled WGS sequence"/>
</dbReference>
<dbReference type="SUPFAM" id="SSF55073">
    <property type="entry name" value="Nucleotide cyclase"/>
    <property type="match status" value="1"/>
</dbReference>
<organism evidence="1 2">
    <name type="scientific">Serratia ureilytica</name>
    <dbReference type="NCBI Taxonomy" id="300181"/>
    <lineage>
        <taxon>Bacteria</taxon>
        <taxon>Pseudomonadati</taxon>
        <taxon>Pseudomonadota</taxon>
        <taxon>Gammaproteobacteria</taxon>
        <taxon>Enterobacterales</taxon>
        <taxon>Yersiniaceae</taxon>
        <taxon>Serratia</taxon>
    </lineage>
</organism>
<dbReference type="InterPro" id="IPR033419">
    <property type="entry name" value="GAPES3"/>
</dbReference>
<evidence type="ECO:0000313" key="2">
    <source>
        <dbReference type="Proteomes" id="UP000321307"/>
    </source>
</evidence>
<dbReference type="AlphaFoldDB" id="A0A9X9C1M6"/>
<evidence type="ECO:0000313" key="1">
    <source>
        <dbReference type="EMBL" id="TXE29219.1"/>
    </source>
</evidence>
<dbReference type="NCBIfam" id="NF008807">
    <property type="entry name" value="PRK11829.1"/>
    <property type="match status" value="1"/>
</dbReference>